<dbReference type="Proteomes" id="UP000607653">
    <property type="component" value="Unassembled WGS sequence"/>
</dbReference>
<gene>
    <name evidence="3" type="ORF">HUJ06_023118</name>
</gene>
<reference evidence="3 4" key="1">
    <citation type="journal article" date="2020" name="Mol. Biol. Evol.">
        <title>Distinct Expression and Methylation Patterns for Genes with Different Fates following a Single Whole-Genome Duplication in Flowering Plants.</title>
        <authorList>
            <person name="Shi T."/>
            <person name="Rahmani R.S."/>
            <person name="Gugger P.F."/>
            <person name="Wang M."/>
            <person name="Li H."/>
            <person name="Zhang Y."/>
            <person name="Li Z."/>
            <person name="Wang Q."/>
            <person name="Van de Peer Y."/>
            <person name="Marchal K."/>
            <person name="Chen J."/>
        </authorList>
    </citation>
    <scope>NUCLEOTIDE SEQUENCE [LARGE SCALE GENOMIC DNA]</scope>
    <source>
        <tissue evidence="3">Leaf</tissue>
    </source>
</reference>
<organism evidence="3 4">
    <name type="scientific">Nelumbo nucifera</name>
    <name type="common">Sacred lotus</name>
    <dbReference type="NCBI Taxonomy" id="4432"/>
    <lineage>
        <taxon>Eukaryota</taxon>
        <taxon>Viridiplantae</taxon>
        <taxon>Streptophyta</taxon>
        <taxon>Embryophyta</taxon>
        <taxon>Tracheophyta</taxon>
        <taxon>Spermatophyta</taxon>
        <taxon>Magnoliopsida</taxon>
        <taxon>Proteales</taxon>
        <taxon>Nelumbonaceae</taxon>
        <taxon>Nelumbo</taxon>
    </lineage>
</organism>
<name>A0A822XS63_NELNU</name>
<accession>A0A822XS63</accession>
<evidence type="ECO:0000313" key="4">
    <source>
        <dbReference type="Proteomes" id="UP000607653"/>
    </source>
</evidence>
<evidence type="ECO:0000256" key="1">
    <source>
        <dbReference type="SAM" id="MobiDB-lite"/>
    </source>
</evidence>
<evidence type="ECO:0000313" key="3">
    <source>
        <dbReference type="EMBL" id="DAD21655.1"/>
    </source>
</evidence>
<evidence type="ECO:0000259" key="2">
    <source>
        <dbReference type="Pfam" id="PF14244"/>
    </source>
</evidence>
<feature type="compositionally biased region" description="Polar residues" evidence="1">
    <location>
        <begin position="10"/>
        <end position="27"/>
    </location>
</feature>
<dbReference type="Pfam" id="PF14244">
    <property type="entry name" value="Retrotran_gag_3"/>
    <property type="match status" value="1"/>
</dbReference>
<feature type="domain" description="Retrotransposon Copia-like N-terminal" evidence="2">
    <location>
        <begin position="27"/>
        <end position="74"/>
    </location>
</feature>
<dbReference type="EMBL" id="DUZY01000001">
    <property type="protein sequence ID" value="DAD21655.1"/>
    <property type="molecule type" value="Genomic_DNA"/>
</dbReference>
<feature type="region of interest" description="Disordered" evidence="1">
    <location>
        <begin position="1"/>
        <end position="33"/>
    </location>
</feature>
<keyword evidence="4" id="KW-1185">Reference proteome</keyword>
<protein>
    <recommendedName>
        <fullName evidence="2">Retrotransposon Copia-like N-terminal domain-containing protein</fullName>
    </recommendedName>
</protein>
<dbReference type="PANTHER" id="PTHR37610:SF40">
    <property type="entry name" value="OS01G0909600 PROTEIN"/>
    <property type="match status" value="1"/>
</dbReference>
<proteinExistence type="predicted"/>
<sequence>MTDRSVSAGDGNQASSNHSVKTSMQLHSSDHPGISLVTNPLNMNNYMIWSRSMRIALKAKNKLGFIDGTCEEPDPTSAEYEEWSHVDSIMIS</sequence>
<dbReference type="PANTHER" id="PTHR37610">
    <property type="entry name" value="CCHC-TYPE DOMAIN-CONTAINING PROTEIN"/>
    <property type="match status" value="1"/>
</dbReference>
<dbReference type="AlphaFoldDB" id="A0A822XS63"/>
<comment type="caution">
    <text evidence="3">The sequence shown here is derived from an EMBL/GenBank/DDBJ whole genome shotgun (WGS) entry which is preliminary data.</text>
</comment>
<dbReference type="InterPro" id="IPR029472">
    <property type="entry name" value="Copia-like_N"/>
</dbReference>